<evidence type="ECO:0000256" key="6">
    <source>
        <dbReference type="ARBA" id="ARBA00023012"/>
    </source>
</evidence>
<name>A0A538SCL5_UNCEI</name>
<dbReference type="GO" id="GO:0005524">
    <property type="term" value="F:ATP binding"/>
    <property type="evidence" value="ECO:0007669"/>
    <property type="project" value="UniProtKB-KW"/>
</dbReference>
<dbReference type="Proteomes" id="UP000316292">
    <property type="component" value="Unassembled WGS sequence"/>
</dbReference>
<protein>
    <submittedName>
        <fullName evidence="9">GAF domain-containing protein</fullName>
    </submittedName>
</protein>
<dbReference type="Gene3D" id="1.10.287.130">
    <property type="match status" value="1"/>
</dbReference>
<evidence type="ECO:0000313" key="9">
    <source>
        <dbReference type="EMBL" id="TMQ49114.1"/>
    </source>
</evidence>
<accession>A0A538SCL5</accession>
<feature type="domain" description="Histidine kinase" evidence="8">
    <location>
        <begin position="512"/>
        <end position="719"/>
    </location>
</feature>
<dbReference type="Pfam" id="PF00512">
    <property type="entry name" value="HisKA"/>
    <property type="match status" value="1"/>
</dbReference>
<feature type="region of interest" description="Disordered" evidence="7">
    <location>
        <begin position="718"/>
        <end position="741"/>
    </location>
</feature>
<dbReference type="CDD" id="cd00082">
    <property type="entry name" value="HisKA"/>
    <property type="match status" value="1"/>
</dbReference>
<dbReference type="PANTHER" id="PTHR43065">
    <property type="entry name" value="SENSOR HISTIDINE KINASE"/>
    <property type="match status" value="1"/>
</dbReference>
<keyword evidence="5" id="KW-0067">ATP-binding</keyword>
<dbReference type="SMART" id="SM00388">
    <property type="entry name" value="HisKA"/>
    <property type="match status" value="1"/>
</dbReference>
<keyword evidence="6" id="KW-0902">Two-component regulatory system</keyword>
<dbReference type="SMART" id="SM00065">
    <property type="entry name" value="GAF"/>
    <property type="match status" value="2"/>
</dbReference>
<organism evidence="9 10">
    <name type="scientific">Eiseniibacteriota bacterium</name>
    <dbReference type="NCBI Taxonomy" id="2212470"/>
    <lineage>
        <taxon>Bacteria</taxon>
        <taxon>Candidatus Eiseniibacteriota</taxon>
    </lineage>
</organism>
<dbReference type="SUPFAM" id="SSF47384">
    <property type="entry name" value="Homodimeric domain of signal transducing histidine kinase"/>
    <property type="match status" value="1"/>
</dbReference>
<dbReference type="AlphaFoldDB" id="A0A538SCL5"/>
<dbReference type="InterPro" id="IPR003018">
    <property type="entry name" value="GAF"/>
</dbReference>
<evidence type="ECO:0000256" key="4">
    <source>
        <dbReference type="ARBA" id="ARBA00022777"/>
    </source>
</evidence>
<dbReference type="Pfam" id="PF13185">
    <property type="entry name" value="GAF_2"/>
    <property type="match status" value="2"/>
</dbReference>
<evidence type="ECO:0000259" key="8">
    <source>
        <dbReference type="PROSITE" id="PS50109"/>
    </source>
</evidence>
<dbReference type="InterPro" id="IPR036890">
    <property type="entry name" value="HATPase_C_sf"/>
</dbReference>
<dbReference type="PROSITE" id="PS50109">
    <property type="entry name" value="HIS_KIN"/>
    <property type="match status" value="1"/>
</dbReference>
<dbReference type="Pfam" id="PF02518">
    <property type="entry name" value="HATPase_c"/>
    <property type="match status" value="1"/>
</dbReference>
<reference evidence="9 10" key="1">
    <citation type="journal article" date="2019" name="Nat. Microbiol.">
        <title>Mediterranean grassland soil C-N compound turnover is dependent on rainfall and depth, and is mediated by genomically divergent microorganisms.</title>
        <authorList>
            <person name="Diamond S."/>
            <person name="Andeer P.F."/>
            <person name="Li Z."/>
            <person name="Crits-Christoph A."/>
            <person name="Burstein D."/>
            <person name="Anantharaman K."/>
            <person name="Lane K.R."/>
            <person name="Thomas B.C."/>
            <person name="Pan C."/>
            <person name="Northen T.R."/>
            <person name="Banfield J.F."/>
        </authorList>
    </citation>
    <scope>NUCLEOTIDE SEQUENCE [LARGE SCALE GENOMIC DNA]</scope>
    <source>
        <strain evidence="9">WS_1</strain>
    </source>
</reference>
<evidence type="ECO:0000256" key="7">
    <source>
        <dbReference type="SAM" id="MobiDB-lite"/>
    </source>
</evidence>
<dbReference type="EMBL" id="VBOR01000061">
    <property type="protein sequence ID" value="TMQ49114.1"/>
    <property type="molecule type" value="Genomic_DNA"/>
</dbReference>
<dbReference type="GO" id="GO:0000155">
    <property type="term" value="F:phosphorelay sensor kinase activity"/>
    <property type="evidence" value="ECO:0007669"/>
    <property type="project" value="InterPro"/>
</dbReference>
<gene>
    <name evidence="9" type="ORF">E6K71_05755</name>
</gene>
<dbReference type="InterPro" id="IPR005467">
    <property type="entry name" value="His_kinase_dom"/>
</dbReference>
<dbReference type="PANTHER" id="PTHR43065:SF10">
    <property type="entry name" value="PEROXIDE STRESS-ACTIVATED HISTIDINE KINASE MAK3"/>
    <property type="match status" value="1"/>
</dbReference>
<dbReference type="SUPFAM" id="SSF55874">
    <property type="entry name" value="ATPase domain of HSP90 chaperone/DNA topoisomerase II/histidine kinase"/>
    <property type="match status" value="1"/>
</dbReference>
<evidence type="ECO:0000256" key="3">
    <source>
        <dbReference type="ARBA" id="ARBA00022741"/>
    </source>
</evidence>
<dbReference type="InterPro" id="IPR003594">
    <property type="entry name" value="HATPase_dom"/>
</dbReference>
<comment type="caution">
    <text evidence="9">The sequence shown here is derived from an EMBL/GenBank/DDBJ whole genome shotgun (WGS) entry which is preliminary data.</text>
</comment>
<dbReference type="Gene3D" id="3.30.450.40">
    <property type="match status" value="2"/>
</dbReference>
<keyword evidence="2" id="KW-0808">Transferase</keyword>
<keyword evidence="3" id="KW-0547">Nucleotide-binding</keyword>
<dbReference type="SUPFAM" id="SSF55781">
    <property type="entry name" value="GAF domain-like"/>
    <property type="match status" value="2"/>
</dbReference>
<evidence type="ECO:0000256" key="1">
    <source>
        <dbReference type="ARBA" id="ARBA00022553"/>
    </source>
</evidence>
<feature type="compositionally biased region" description="Basic and acidic residues" evidence="7">
    <location>
        <begin position="718"/>
        <end position="734"/>
    </location>
</feature>
<dbReference type="SMART" id="SM00387">
    <property type="entry name" value="HATPase_c"/>
    <property type="match status" value="1"/>
</dbReference>
<dbReference type="InterPro" id="IPR036097">
    <property type="entry name" value="HisK_dim/P_sf"/>
</dbReference>
<keyword evidence="1" id="KW-0597">Phosphoprotein</keyword>
<keyword evidence="4" id="KW-0418">Kinase</keyword>
<dbReference type="InterPro" id="IPR003661">
    <property type="entry name" value="HisK_dim/P_dom"/>
</dbReference>
<dbReference type="InterPro" id="IPR029016">
    <property type="entry name" value="GAF-like_dom_sf"/>
</dbReference>
<dbReference type="Gene3D" id="3.30.565.10">
    <property type="entry name" value="Histidine kinase-like ATPase, C-terminal domain"/>
    <property type="match status" value="1"/>
</dbReference>
<evidence type="ECO:0000256" key="2">
    <source>
        <dbReference type="ARBA" id="ARBA00022679"/>
    </source>
</evidence>
<sequence>MGEKRAPESARVEEQIVVAWKHYAERKAQGLQRIAEGACYLDPRPCPFEPRPDFEGRFVQECIHCARMQGQVEEVQPQQEGATGVIPTLALLFHLLQEEARSVRREHEDGLEDEAERYRSAGFLFRSIPLMHVALTHERIARLLLTAIGGAFAVEVDTQLLFRIVSEGEALELMDCFRRADRRDPDAEMRTPVDLDAFESAGGFDGDVFAPLREERLPLDPDRDLLADAVFDGRASMVPNAQREIRLPERLAEVLPEGPVAILPVFGREKVRGILVVSQTSAYSGWTADQMELLGAIAAQAGIAFEGNTVLDTVRRRGAAVRSAIEFSRSAAQPSRPDTRAEQALKALLQASQATGGIAWVRADDGSLDLAHVHAVDPGSTQDLGTLGTWLLQWFEADGKAMTADNVAEDPRFAGFLPEDWRCLLAAPIVSGNRVAGALLVFNKAGGTQDDPLSFDAEDARVAELVASIASLADSRSSQEETLRVKDRRLHEVEAQLRHAEKLAVVGERGVQVAQDVRNPVAAITGFAKRVLKSLSAKDPNREYLEIILRETERLERVLSEQVALAQMTRPRLKLENLNALVQDVLQSQAEDLVRRRVRLLKRLSPDVPTLLLDNEKMRQVLVNVLSYALHSVPSGGRVRVETRAAQGAVQAEIAHDGPKVAGEVLDRLFVPFSTSRRYGAGVGLAMAYQIVREHGGEIRARSEGDWSSIVTIYLPTRENDDRRRKPDRRDSRADRRRKLA</sequence>
<evidence type="ECO:0000313" key="10">
    <source>
        <dbReference type="Proteomes" id="UP000316292"/>
    </source>
</evidence>
<evidence type="ECO:0000256" key="5">
    <source>
        <dbReference type="ARBA" id="ARBA00022840"/>
    </source>
</evidence>
<proteinExistence type="predicted"/>